<evidence type="ECO:0000256" key="2">
    <source>
        <dbReference type="ARBA" id="ARBA00022694"/>
    </source>
</evidence>
<dbReference type="Pfam" id="PF10288">
    <property type="entry name" value="CTU2"/>
    <property type="match status" value="1"/>
</dbReference>
<dbReference type="HAMAP" id="MF_03054">
    <property type="entry name" value="CTU2"/>
    <property type="match status" value="1"/>
</dbReference>
<dbReference type="STRING" id="796604.A0A2X0PEL0"/>
<comment type="function">
    <text evidence="3">Plays a central role in 2-thiolation of mcm(5)S(2)U at tRNA wobble positions of tRNA(Lys), tRNA(Glu) and tRNA(Gln). May act by forming a heterodimer with NCS6 that ligates sulfur from thiocarboxylated URM1 onto the uridine of tRNAs at wobble position. Prior mcm(5) tRNA modification by the elongator complex is required for 2-thiolation. May also be involved in protein urmylation.</text>
</comment>
<evidence type="ECO:0000313" key="5">
    <source>
        <dbReference type="EMBL" id="SGY80937.1"/>
    </source>
</evidence>
<evidence type="ECO:0000256" key="4">
    <source>
        <dbReference type="SAM" id="MobiDB-lite"/>
    </source>
</evidence>
<dbReference type="PANTHER" id="PTHR20882:SF14">
    <property type="entry name" value="CYTOPLASMIC TRNA 2-THIOLATION PROTEIN 2"/>
    <property type="match status" value="1"/>
</dbReference>
<feature type="compositionally biased region" description="Polar residues" evidence="4">
    <location>
        <begin position="53"/>
        <end position="65"/>
    </location>
</feature>
<evidence type="ECO:0000256" key="1">
    <source>
        <dbReference type="ARBA" id="ARBA00022490"/>
    </source>
</evidence>
<feature type="compositionally biased region" description="Basic and acidic residues" evidence="4">
    <location>
        <begin position="68"/>
        <end position="78"/>
    </location>
</feature>
<evidence type="ECO:0000256" key="3">
    <source>
        <dbReference type="HAMAP-Rule" id="MF_03054"/>
    </source>
</evidence>
<accession>A0A2X0PEL0</accession>
<dbReference type="SUPFAM" id="SSF52402">
    <property type="entry name" value="Adenine nucleotide alpha hydrolases-like"/>
    <property type="match status" value="1"/>
</dbReference>
<feature type="region of interest" description="Disordered" evidence="4">
    <location>
        <begin position="53"/>
        <end position="78"/>
    </location>
</feature>
<sequence>MSCSQPDPLDVDETEPERAFIAAGSYCSTCFEAYLYSKFKRSAEGVRYFSRTGTSMDHSPLSGRQLQPRREVGGGGGDRHIHVRSRVLLGMSGGLGSRVLLELLKVWFPIRETSSKAPPAFAGLVVVHVEMDTEHGQPDQEQNAFTEHLKTLVESMGIKDVEFISIPLSDIFKDSSTPDSTSETALERHQKLVQLLHPTPSQTPSKTKIDHTSLASLQRSLLFTLLRRKARKEKCEVLVTGEGSDRVAELTIEGMALGRGYSIGEEVGVEWEVLDRQQEQKQEQAKGNGLLVARPVSGILRAEMEEFVRVKRLVVPRPGVDRGEVANGRSTIQAVVTKFVTDLQKEFPSTVQTVLATVHKLGMRSTDARMRIEEGETGSESWEGCAICGGPVQEGAHRWRKAITMSDLVETDHASATRSIEDVEPQTVIGISESKYEESANSLDTSLCYGCLLIPKAIAKTEDLPSYVERQRRSRRRMDDVVKEFLI</sequence>
<dbReference type="GO" id="GO:0016779">
    <property type="term" value="F:nucleotidyltransferase activity"/>
    <property type="evidence" value="ECO:0007669"/>
    <property type="project" value="UniProtKB-UniRule"/>
</dbReference>
<dbReference type="Gene3D" id="3.40.50.620">
    <property type="entry name" value="HUPs"/>
    <property type="match status" value="1"/>
</dbReference>
<dbReference type="GO" id="GO:0032447">
    <property type="term" value="P:protein urmylation"/>
    <property type="evidence" value="ECO:0007669"/>
    <property type="project" value="UniProtKB-UniRule"/>
</dbReference>
<dbReference type="EMBL" id="FQNC01000049">
    <property type="protein sequence ID" value="SGY80937.1"/>
    <property type="molecule type" value="Genomic_DNA"/>
</dbReference>
<comment type="pathway">
    <text evidence="3">tRNA modification; 5-methoxycarbonylmethyl-2-thiouridine-tRNA biosynthesis.</text>
</comment>
<protein>
    <recommendedName>
        <fullName evidence="3">Cytoplasmic tRNA 2-thiolation protein 2</fullName>
    </recommendedName>
</protein>
<keyword evidence="6" id="KW-1185">Reference proteome</keyword>
<dbReference type="InterPro" id="IPR014729">
    <property type="entry name" value="Rossmann-like_a/b/a_fold"/>
</dbReference>
<comment type="similarity">
    <text evidence="3">Belongs to the CTU2/NCS2 family.</text>
</comment>
<reference evidence="5 6" key="1">
    <citation type="submission" date="2016-11" db="EMBL/GenBank/DDBJ databases">
        <authorList>
            <person name="Jaros S."/>
            <person name="Januszkiewicz K."/>
            <person name="Wedrychowicz H."/>
        </authorList>
    </citation>
    <scope>NUCLEOTIDE SEQUENCE [LARGE SCALE GENOMIC DNA]</scope>
</reference>
<name>A0A2X0PEL0_9BASI</name>
<dbReference type="GO" id="GO:0000049">
    <property type="term" value="F:tRNA binding"/>
    <property type="evidence" value="ECO:0007669"/>
    <property type="project" value="InterPro"/>
</dbReference>
<comment type="subcellular location">
    <subcellularLocation>
        <location evidence="3">Cytoplasm</location>
    </subcellularLocation>
</comment>
<proteinExistence type="inferred from homology"/>
<dbReference type="AlphaFoldDB" id="A0A2X0PEL0"/>
<dbReference type="GO" id="GO:0016783">
    <property type="term" value="F:sulfurtransferase activity"/>
    <property type="evidence" value="ECO:0007669"/>
    <property type="project" value="TreeGrafter"/>
</dbReference>
<organism evidence="5 6">
    <name type="scientific">Microbotryum silenes-dioicae</name>
    <dbReference type="NCBI Taxonomy" id="796604"/>
    <lineage>
        <taxon>Eukaryota</taxon>
        <taxon>Fungi</taxon>
        <taxon>Dikarya</taxon>
        <taxon>Basidiomycota</taxon>
        <taxon>Pucciniomycotina</taxon>
        <taxon>Microbotryomycetes</taxon>
        <taxon>Microbotryales</taxon>
        <taxon>Microbotryaceae</taxon>
        <taxon>Microbotryum</taxon>
    </lineage>
</organism>
<dbReference type="GO" id="GO:0002143">
    <property type="term" value="P:tRNA wobble position uridine thiolation"/>
    <property type="evidence" value="ECO:0007669"/>
    <property type="project" value="TreeGrafter"/>
</dbReference>
<evidence type="ECO:0000313" key="6">
    <source>
        <dbReference type="Proteomes" id="UP000249464"/>
    </source>
</evidence>
<dbReference type="GO" id="GO:0005829">
    <property type="term" value="C:cytosol"/>
    <property type="evidence" value="ECO:0007669"/>
    <property type="project" value="TreeGrafter"/>
</dbReference>
<dbReference type="UniPathway" id="UPA00988"/>
<dbReference type="Proteomes" id="UP000249464">
    <property type="component" value="Unassembled WGS sequence"/>
</dbReference>
<gene>
    <name evidence="5" type="primary">BQ5605_C009g05410</name>
    <name evidence="3" type="synonym">CTU2</name>
    <name evidence="3" type="synonym">NCS2</name>
    <name evidence="5" type="ORF">BQ5605_C009G05410</name>
</gene>
<dbReference type="PANTHER" id="PTHR20882">
    <property type="entry name" value="CYTOPLASMIC TRNA 2-THIOLATION PROTEIN 2"/>
    <property type="match status" value="1"/>
</dbReference>
<dbReference type="InterPro" id="IPR019407">
    <property type="entry name" value="CTU2"/>
</dbReference>
<keyword evidence="2 3" id="KW-0819">tRNA processing</keyword>
<keyword evidence="1 3" id="KW-0963">Cytoplasm</keyword>